<dbReference type="CDD" id="cd04301">
    <property type="entry name" value="NAT_SF"/>
    <property type="match status" value="1"/>
</dbReference>
<dbReference type="SUPFAM" id="SSF51430">
    <property type="entry name" value="NAD(P)-linked oxidoreductase"/>
    <property type="match status" value="1"/>
</dbReference>
<evidence type="ECO:0000313" key="3">
    <source>
        <dbReference type="EMBL" id="MDP9843199.1"/>
    </source>
</evidence>
<keyword evidence="1" id="KW-0560">Oxidoreductase</keyword>
<name>A0ABT9QAX0_9ACTN</name>
<dbReference type="PROSITE" id="PS51186">
    <property type="entry name" value="GNAT"/>
    <property type="match status" value="1"/>
</dbReference>
<dbReference type="InterPro" id="IPR020471">
    <property type="entry name" value="AKR"/>
</dbReference>
<evidence type="ECO:0000259" key="2">
    <source>
        <dbReference type="PROSITE" id="PS51186"/>
    </source>
</evidence>
<proteinExistence type="predicted"/>
<dbReference type="PANTHER" id="PTHR43364:SF4">
    <property type="entry name" value="NAD(P)-LINKED OXIDOREDUCTASE SUPERFAMILY PROTEIN"/>
    <property type="match status" value="1"/>
</dbReference>
<comment type="caution">
    <text evidence="3">The sequence shown here is derived from an EMBL/GenBank/DDBJ whole genome shotgun (WGS) entry which is preliminary data.</text>
</comment>
<accession>A0ABT9QAX0</accession>
<dbReference type="RefSeq" id="WP_307557234.1">
    <property type="nucleotide sequence ID" value="NZ_JAUSQU010000001.1"/>
</dbReference>
<sequence>MTWTFGPHHPPFSPRRFMPDIRVRLAQAADRPVVERLWLMFRHDMSEFQGVLPNSDGTFRSDRLHAAFTDADWAPYLVTSGEQPVGFAFVRGLNGPTRVLNSFFVARGARRTGIGLRAVQAVLAQHPGPWGVAFQDDNLTAVRFWRRVATEVADRAWTEDRRPVPGRPELPPDIWISFALPEGPRRVTTSHTAAAAAAGTWKLGDLTVNRVGFGAMRLTGSAAFSLGAPSDRERSITVLRRAVELGVNHIDTAAFYFSSTRSANELINRALAPYPDDLVIATKVWPRRDPSGEWWWDTPEQLRGQVEENLRQLGRDHLDVVNLRIPPSRKTGSIAEHFGALADLRDAGLIRHLGISNATPEHLAEAQATAPVVCVQNSYGVGASTEEREFLRACGEQGVAFVPFFAIAGAGREAGASQTDSETVLAVARAHNVTPAQVRLAWTLQQGPHVLAIPGTGNPDHLAANVAAGTVRLSDDDMARLCH</sequence>
<dbReference type="PRINTS" id="PR00069">
    <property type="entry name" value="ALDKETRDTASE"/>
</dbReference>
<feature type="domain" description="N-acetyltransferase" evidence="2">
    <location>
        <begin position="21"/>
        <end position="171"/>
    </location>
</feature>
<dbReference type="InterPro" id="IPR023210">
    <property type="entry name" value="NADP_OxRdtase_dom"/>
</dbReference>
<dbReference type="PANTHER" id="PTHR43364">
    <property type="entry name" value="NADH-SPECIFIC METHYLGLYOXAL REDUCTASE-RELATED"/>
    <property type="match status" value="1"/>
</dbReference>
<protein>
    <submittedName>
        <fullName evidence="3">Aryl-alcohol dehydrogenase-like predicted oxidoreductase/predicted acetyltransferase</fullName>
    </submittedName>
</protein>
<dbReference type="CDD" id="cd19088">
    <property type="entry name" value="AKR_AKR13B1"/>
    <property type="match status" value="1"/>
</dbReference>
<dbReference type="SUPFAM" id="SSF55729">
    <property type="entry name" value="Acyl-CoA N-acyltransferases (Nat)"/>
    <property type="match status" value="1"/>
</dbReference>
<keyword evidence="4" id="KW-1185">Reference proteome</keyword>
<organism evidence="3 4">
    <name type="scientific">Streptosporangium lutulentum</name>
    <dbReference type="NCBI Taxonomy" id="1461250"/>
    <lineage>
        <taxon>Bacteria</taxon>
        <taxon>Bacillati</taxon>
        <taxon>Actinomycetota</taxon>
        <taxon>Actinomycetes</taxon>
        <taxon>Streptosporangiales</taxon>
        <taxon>Streptosporangiaceae</taxon>
        <taxon>Streptosporangium</taxon>
    </lineage>
</organism>
<dbReference type="Gene3D" id="3.20.20.100">
    <property type="entry name" value="NADP-dependent oxidoreductase domain"/>
    <property type="match status" value="1"/>
</dbReference>
<dbReference type="Gene3D" id="3.40.630.30">
    <property type="match status" value="1"/>
</dbReference>
<gene>
    <name evidence="3" type="ORF">J2853_002410</name>
</gene>
<dbReference type="Pfam" id="PF00583">
    <property type="entry name" value="Acetyltransf_1"/>
    <property type="match status" value="1"/>
</dbReference>
<dbReference type="InterPro" id="IPR036812">
    <property type="entry name" value="NAD(P)_OxRdtase_dom_sf"/>
</dbReference>
<reference evidence="3 4" key="1">
    <citation type="submission" date="2023-07" db="EMBL/GenBank/DDBJ databases">
        <title>Sequencing the genomes of 1000 actinobacteria strains.</title>
        <authorList>
            <person name="Klenk H.-P."/>
        </authorList>
    </citation>
    <scope>NUCLEOTIDE SEQUENCE [LARGE SCALE GENOMIC DNA]</scope>
    <source>
        <strain evidence="3 4">DSM 46740</strain>
    </source>
</reference>
<dbReference type="Pfam" id="PF00248">
    <property type="entry name" value="Aldo_ket_red"/>
    <property type="match status" value="1"/>
</dbReference>
<dbReference type="Proteomes" id="UP001225356">
    <property type="component" value="Unassembled WGS sequence"/>
</dbReference>
<dbReference type="InterPro" id="IPR000182">
    <property type="entry name" value="GNAT_dom"/>
</dbReference>
<evidence type="ECO:0000256" key="1">
    <source>
        <dbReference type="ARBA" id="ARBA00023002"/>
    </source>
</evidence>
<dbReference type="InterPro" id="IPR050523">
    <property type="entry name" value="AKR_Detox_Biosynth"/>
</dbReference>
<dbReference type="InterPro" id="IPR016181">
    <property type="entry name" value="Acyl_CoA_acyltransferase"/>
</dbReference>
<dbReference type="EMBL" id="JAUSQU010000001">
    <property type="protein sequence ID" value="MDP9843199.1"/>
    <property type="molecule type" value="Genomic_DNA"/>
</dbReference>
<evidence type="ECO:0000313" key="4">
    <source>
        <dbReference type="Proteomes" id="UP001225356"/>
    </source>
</evidence>